<feature type="domain" description="Vitamin K epoxide reductase" evidence="11">
    <location>
        <begin position="1"/>
        <end position="141"/>
    </location>
</feature>
<feature type="transmembrane region" description="Helical" evidence="10">
    <location>
        <begin position="116"/>
        <end position="136"/>
    </location>
</feature>
<keyword evidence="7 10" id="KW-0472">Membrane</keyword>
<evidence type="ECO:0000313" key="12">
    <source>
        <dbReference type="EMBL" id="QFY41805.1"/>
    </source>
</evidence>
<evidence type="ECO:0000313" key="13">
    <source>
        <dbReference type="Proteomes" id="UP000325755"/>
    </source>
</evidence>
<evidence type="ECO:0000256" key="4">
    <source>
        <dbReference type="ARBA" id="ARBA00022719"/>
    </source>
</evidence>
<sequence>MKLSAKTIIVVSSLGMLNAAYLIYIFLQEKWGMGEKNFCDINSSLSCSSVVTSPYAQFLGVPVCAIALFVYPVLIALAWTALKRIKTRNLFYAISLISAMGLMLNLVYIYNEAVYIKTLCVLCMSCTLLILTDLVMSIRGYAKSKDQAG</sequence>
<evidence type="ECO:0000256" key="1">
    <source>
        <dbReference type="ARBA" id="ARBA00004141"/>
    </source>
</evidence>
<dbReference type="SMART" id="SM00756">
    <property type="entry name" value="VKc"/>
    <property type="match status" value="1"/>
</dbReference>
<keyword evidence="5 10" id="KW-1133">Transmembrane helix</keyword>
<proteinExistence type="inferred from homology"/>
<dbReference type="Proteomes" id="UP000325755">
    <property type="component" value="Chromosome"/>
</dbReference>
<dbReference type="EMBL" id="CP044205">
    <property type="protein sequence ID" value="QFY41805.1"/>
    <property type="molecule type" value="Genomic_DNA"/>
</dbReference>
<feature type="transmembrane region" description="Helical" evidence="10">
    <location>
        <begin position="7"/>
        <end position="27"/>
    </location>
</feature>
<comment type="subcellular location">
    <subcellularLocation>
        <location evidence="1">Membrane</location>
        <topology evidence="1">Multi-pass membrane protein</topology>
    </subcellularLocation>
</comment>
<dbReference type="GO" id="GO:0016491">
    <property type="term" value="F:oxidoreductase activity"/>
    <property type="evidence" value="ECO:0007669"/>
    <property type="project" value="UniProtKB-KW"/>
</dbReference>
<keyword evidence="9" id="KW-0676">Redox-active center</keyword>
<keyword evidence="13" id="KW-1185">Reference proteome</keyword>
<evidence type="ECO:0000256" key="3">
    <source>
        <dbReference type="ARBA" id="ARBA00022692"/>
    </source>
</evidence>
<evidence type="ECO:0000256" key="7">
    <source>
        <dbReference type="ARBA" id="ARBA00023136"/>
    </source>
</evidence>
<dbReference type="Gene3D" id="1.20.1440.130">
    <property type="entry name" value="VKOR domain"/>
    <property type="match status" value="1"/>
</dbReference>
<evidence type="ECO:0000256" key="5">
    <source>
        <dbReference type="ARBA" id="ARBA00022989"/>
    </source>
</evidence>
<dbReference type="GO" id="GO:0048038">
    <property type="term" value="F:quinone binding"/>
    <property type="evidence" value="ECO:0007669"/>
    <property type="project" value="UniProtKB-KW"/>
</dbReference>
<feature type="transmembrane region" description="Helical" evidence="10">
    <location>
        <begin position="90"/>
        <end position="110"/>
    </location>
</feature>
<keyword evidence="4" id="KW-0874">Quinone</keyword>
<dbReference type="GO" id="GO:0016020">
    <property type="term" value="C:membrane"/>
    <property type="evidence" value="ECO:0007669"/>
    <property type="project" value="UniProtKB-SubCell"/>
</dbReference>
<evidence type="ECO:0000256" key="9">
    <source>
        <dbReference type="ARBA" id="ARBA00023284"/>
    </source>
</evidence>
<dbReference type="PANTHER" id="PTHR34573">
    <property type="entry name" value="VKC DOMAIN-CONTAINING PROTEIN"/>
    <property type="match status" value="1"/>
</dbReference>
<reference evidence="12 13" key="1">
    <citation type="submission" date="2019-09" db="EMBL/GenBank/DDBJ databases">
        <title>Ecophysiology of the spiral-shaped methanotroph Methylospira mobilis as revealed by the complete genome sequence.</title>
        <authorList>
            <person name="Oshkin I.Y."/>
            <person name="Dedysh S.N."/>
            <person name="Miroshnikov K."/>
            <person name="Danilova O.V."/>
            <person name="Hakobyan A."/>
            <person name="Liesack W."/>
        </authorList>
    </citation>
    <scope>NUCLEOTIDE SEQUENCE [LARGE SCALE GENOMIC DNA]</scope>
    <source>
        <strain evidence="12 13">Shm1</strain>
    </source>
</reference>
<accession>A0A5Q0BD71</accession>
<dbReference type="KEGG" id="mmob:F6R98_03485"/>
<organism evidence="12 13">
    <name type="scientific">Candidatus Methylospira mobilis</name>
    <dbReference type="NCBI Taxonomy" id="1808979"/>
    <lineage>
        <taxon>Bacteria</taxon>
        <taxon>Pseudomonadati</taxon>
        <taxon>Pseudomonadota</taxon>
        <taxon>Gammaproteobacteria</taxon>
        <taxon>Methylococcales</taxon>
        <taxon>Methylococcaceae</taxon>
        <taxon>Candidatus Methylospira</taxon>
    </lineage>
</organism>
<dbReference type="RefSeq" id="WP_153247788.1">
    <property type="nucleotide sequence ID" value="NZ_CP044205.1"/>
</dbReference>
<comment type="similarity">
    <text evidence="2">Belongs to the VKOR family.</text>
</comment>
<dbReference type="InterPro" id="IPR012932">
    <property type="entry name" value="VKOR"/>
</dbReference>
<keyword evidence="6" id="KW-0560">Oxidoreductase</keyword>
<dbReference type="InParanoid" id="A0A5Q0BD71"/>
<gene>
    <name evidence="12" type="ORF">F6R98_03485</name>
</gene>
<protein>
    <submittedName>
        <fullName evidence="12">Vitamin K epoxide reductase family protein</fullName>
    </submittedName>
</protein>
<keyword evidence="3 10" id="KW-0812">Transmembrane</keyword>
<keyword evidence="8" id="KW-1015">Disulfide bond</keyword>
<evidence type="ECO:0000256" key="2">
    <source>
        <dbReference type="ARBA" id="ARBA00006214"/>
    </source>
</evidence>
<name>A0A5Q0BD71_9GAMM</name>
<dbReference type="Pfam" id="PF07884">
    <property type="entry name" value="VKOR"/>
    <property type="match status" value="1"/>
</dbReference>
<evidence type="ECO:0000256" key="6">
    <source>
        <dbReference type="ARBA" id="ARBA00023002"/>
    </source>
</evidence>
<evidence type="ECO:0000256" key="8">
    <source>
        <dbReference type="ARBA" id="ARBA00023157"/>
    </source>
</evidence>
<feature type="transmembrane region" description="Helical" evidence="10">
    <location>
        <begin position="55"/>
        <end position="78"/>
    </location>
</feature>
<dbReference type="InterPro" id="IPR038354">
    <property type="entry name" value="VKOR_sf"/>
</dbReference>
<evidence type="ECO:0000256" key="10">
    <source>
        <dbReference type="SAM" id="Phobius"/>
    </source>
</evidence>
<dbReference type="AlphaFoldDB" id="A0A5Q0BD71"/>
<dbReference type="PANTHER" id="PTHR34573:SF1">
    <property type="entry name" value="VITAMIN K EPOXIDE REDUCTASE DOMAIN-CONTAINING PROTEIN"/>
    <property type="match status" value="1"/>
</dbReference>
<evidence type="ECO:0000259" key="11">
    <source>
        <dbReference type="SMART" id="SM00756"/>
    </source>
</evidence>